<comment type="caution">
    <text evidence="1">The sequence shown here is derived from an EMBL/GenBank/DDBJ whole genome shotgun (WGS) entry which is preliminary data.</text>
</comment>
<keyword evidence="2" id="KW-1185">Reference proteome</keyword>
<evidence type="ECO:0000313" key="2">
    <source>
        <dbReference type="Proteomes" id="UP000541185"/>
    </source>
</evidence>
<name>A0A848H0Z0_9BURK</name>
<dbReference type="EMBL" id="JABBFX010000001">
    <property type="protein sequence ID" value="NML43199.1"/>
    <property type="molecule type" value="Genomic_DNA"/>
</dbReference>
<reference evidence="1 2" key="1">
    <citation type="submission" date="2020-04" db="EMBL/GenBank/DDBJ databases">
        <title>Ramlibacter sp. G-1-2-2 isolated from soil.</title>
        <authorList>
            <person name="Dahal R.H."/>
        </authorList>
    </citation>
    <scope>NUCLEOTIDE SEQUENCE [LARGE SCALE GENOMIC DNA]</scope>
    <source>
        <strain evidence="1 2">G-1-2-2</strain>
    </source>
</reference>
<proteinExistence type="predicted"/>
<sequence length="82" mass="9214">MADGDLSKRMDRLRDELLGNMSSGDLLQMQLKVDTLVRLAMLDGEHHHDSQGGVGHHDHSSLADLSWQLERPQAVDIISREK</sequence>
<organism evidence="1 2">
    <name type="scientific">Ramlibacter agri</name>
    <dbReference type="NCBI Taxonomy" id="2728837"/>
    <lineage>
        <taxon>Bacteria</taxon>
        <taxon>Pseudomonadati</taxon>
        <taxon>Pseudomonadota</taxon>
        <taxon>Betaproteobacteria</taxon>
        <taxon>Burkholderiales</taxon>
        <taxon>Comamonadaceae</taxon>
        <taxon>Ramlibacter</taxon>
    </lineage>
</organism>
<dbReference type="Proteomes" id="UP000541185">
    <property type="component" value="Unassembled WGS sequence"/>
</dbReference>
<gene>
    <name evidence="1" type="ORF">HHL11_05515</name>
</gene>
<accession>A0A848H0Z0</accession>
<evidence type="ECO:0000313" key="1">
    <source>
        <dbReference type="EMBL" id="NML43199.1"/>
    </source>
</evidence>
<dbReference type="AlphaFoldDB" id="A0A848H0Z0"/>
<protein>
    <submittedName>
        <fullName evidence="1">Uncharacterized protein</fullName>
    </submittedName>
</protein>
<dbReference type="RefSeq" id="WP_169417422.1">
    <property type="nucleotide sequence ID" value="NZ_JABBFX010000001.1"/>
</dbReference>